<dbReference type="GO" id="GO:0004707">
    <property type="term" value="F:MAP kinase activity"/>
    <property type="evidence" value="ECO:0007669"/>
    <property type="project" value="UniProtKB-EC"/>
</dbReference>
<dbReference type="AlphaFoldDB" id="A0A6N2L7A0"/>
<keyword evidence="7 13" id="KW-0418">Kinase</keyword>
<feature type="binding site" evidence="11">
    <location>
        <position position="46"/>
    </location>
    <ligand>
        <name>ATP</name>
        <dbReference type="ChEBI" id="CHEBI:30616"/>
    </ligand>
</feature>
<evidence type="ECO:0000259" key="14">
    <source>
        <dbReference type="PROSITE" id="PS50011"/>
    </source>
</evidence>
<organism evidence="15">
    <name type="scientific">Salix viminalis</name>
    <name type="common">Common osier</name>
    <name type="synonym">Basket willow</name>
    <dbReference type="NCBI Taxonomy" id="40686"/>
    <lineage>
        <taxon>Eukaryota</taxon>
        <taxon>Viridiplantae</taxon>
        <taxon>Streptophyta</taxon>
        <taxon>Embryophyta</taxon>
        <taxon>Tracheophyta</taxon>
        <taxon>Spermatophyta</taxon>
        <taxon>Magnoliopsida</taxon>
        <taxon>eudicotyledons</taxon>
        <taxon>Gunneridae</taxon>
        <taxon>Pentapetalae</taxon>
        <taxon>rosids</taxon>
        <taxon>fabids</taxon>
        <taxon>Malpighiales</taxon>
        <taxon>Salicaceae</taxon>
        <taxon>Saliceae</taxon>
        <taxon>Salix</taxon>
    </lineage>
</organism>
<dbReference type="PANTHER" id="PTHR24055">
    <property type="entry name" value="MITOGEN-ACTIVATED PROTEIN KINASE"/>
    <property type="match status" value="1"/>
</dbReference>
<dbReference type="InterPro" id="IPR008271">
    <property type="entry name" value="Ser/Thr_kinase_AS"/>
</dbReference>
<evidence type="ECO:0000256" key="3">
    <source>
        <dbReference type="ARBA" id="ARBA00022527"/>
    </source>
</evidence>
<comment type="cofactor">
    <cofactor evidence="13">
        <name>Mg(2+)</name>
        <dbReference type="ChEBI" id="CHEBI:18420"/>
    </cofactor>
</comment>
<comment type="catalytic activity">
    <reaction evidence="9 13">
        <text>L-threonyl-[protein] + ATP = O-phospho-L-threonyl-[protein] + ADP + H(+)</text>
        <dbReference type="Rhea" id="RHEA:46608"/>
        <dbReference type="Rhea" id="RHEA-COMP:11060"/>
        <dbReference type="Rhea" id="RHEA-COMP:11605"/>
        <dbReference type="ChEBI" id="CHEBI:15378"/>
        <dbReference type="ChEBI" id="CHEBI:30013"/>
        <dbReference type="ChEBI" id="CHEBI:30616"/>
        <dbReference type="ChEBI" id="CHEBI:61977"/>
        <dbReference type="ChEBI" id="CHEBI:456216"/>
        <dbReference type="EC" id="2.7.11.24"/>
    </reaction>
</comment>
<proteinExistence type="inferred from homology"/>
<evidence type="ECO:0000256" key="12">
    <source>
        <dbReference type="RuleBase" id="RU000304"/>
    </source>
</evidence>
<dbReference type="PROSITE" id="PS00108">
    <property type="entry name" value="PROTEIN_KINASE_ST"/>
    <property type="match status" value="1"/>
</dbReference>
<dbReference type="PROSITE" id="PS00107">
    <property type="entry name" value="PROTEIN_KINASE_ATP"/>
    <property type="match status" value="1"/>
</dbReference>
<evidence type="ECO:0000256" key="1">
    <source>
        <dbReference type="ARBA" id="ARBA00008832"/>
    </source>
</evidence>
<dbReference type="InterPro" id="IPR017441">
    <property type="entry name" value="Protein_kinase_ATP_BS"/>
</dbReference>
<keyword evidence="8 11" id="KW-0067">ATP-binding</keyword>
<dbReference type="InterPro" id="IPR050117">
    <property type="entry name" value="MAPK"/>
</dbReference>
<evidence type="ECO:0000256" key="5">
    <source>
        <dbReference type="ARBA" id="ARBA00022679"/>
    </source>
</evidence>
<protein>
    <recommendedName>
        <fullName evidence="2 13">Mitogen-activated protein kinase</fullName>
        <ecNumber evidence="2 13">2.7.11.24</ecNumber>
    </recommendedName>
</protein>
<feature type="domain" description="Protein kinase" evidence="14">
    <location>
        <begin position="16"/>
        <end position="287"/>
    </location>
</feature>
<keyword evidence="4" id="KW-0597">Phosphoprotein</keyword>
<dbReference type="EC" id="2.7.11.24" evidence="2 13"/>
<dbReference type="Pfam" id="PF00069">
    <property type="entry name" value="Pkinase"/>
    <property type="match status" value="1"/>
</dbReference>
<evidence type="ECO:0000256" key="7">
    <source>
        <dbReference type="ARBA" id="ARBA00022777"/>
    </source>
</evidence>
<reference evidence="15" key="1">
    <citation type="submission" date="2019-03" db="EMBL/GenBank/DDBJ databases">
        <authorList>
            <person name="Mank J."/>
            <person name="Almeida P."/>
        </authorList>
    </citation>
    <scope>NUCLEOTIDE SEQUENCE</scope>
    <source>
        <strain evidence="15">78183</strain>
    </source>
</reference>
<gene>
    <name evidence="15" type="ORF">SVIM_LOCUS127693</name>
</gene>
<dbReference type="FunFam" id="3.30.200.20:FF:000046">
    <property type="entry name" value="Mitogen-activated protein kinase"/>
    <property type="match status" value="1"/>
</dbReference>
<keyword evidence="3 12" id="KW-0723">Serine/threonine-protein kinase</keyword>
<dbReference type="PROSITE" id="PS50011">
    <property type="entry name" value="PROTEIN_KINASE_DOM"/>
    <property type="match status" value="1"/>
</dbReference>
<sequence length="288" mass="33107">MLDREFFTEYGEASQYEIQEVVGKGSYGVVASAIDTHTGERVAIKKMNNIFEHVSDATRILREIKLLRLLKHPDIVEIKHIMLPPSPREFKDIYVVFELMESDLHQVIKLNDDLTPEHHQFFLYQLLRALKYIHTGNVFHRDLKPRNILVNADCKLKLCDFGLARVSFSNAPSAIFWTYTPAIDIWSIGCIFAELLTGKPLFPGKNVVHQLELITDLLGTPSAESIARIGNEKARKYLSSMRKKQPIPFSKKFPDLDRSALRILERLLAFDPKDRPSAEEIRFSKMIV</sequence>
<dbReference type="SUPFAM" id="SSF56112">
    <property type="entry name" value="Protein kinase-like (PK-like)"/>
    <property type="match status" value="1"/>
</dbReference>
<comment type="activity regulation">
    <text evidence="13">Activated by threonine and tyrosine phosphorylation.</text>
</comment>
<comment type="catalytic activity">
    <reaction evidence="10">
        <text>L-seryl-[protein] + ATP = O-phospho-L-seryl-[protein] + ADP + H(+)</text>
        <dbReference type="Rhea" id="RHEA:17989"/>
        <dbReference type="Rhea" id="RHEA-COMP:9863"/>
        <dbReference type="Rhea" id="RHEA-COMP:11604"/>
        <dbReference type="ChEBI" id="CHEBI:15378"/>
        <dbReference type="ChEBI" id="CHEBI:29999"/>
        <dbReference type="ChEBI" id="CHEBI:30616"/>
        <dbReference type="ChEBI" id="CHEBI:83421"/>
        <dbReference type="ChEBI" id="CHEBI:456216"/>
        <dbReference type="EC" id="2.7.11.24"/>
    </reaction>
</comment>
<dbReference type="Gene3D" id="1.10.510.10">
    <property type="entry name" value="Transferase(Phosphotransferase) domain 1"/>
    <property type="match status" value="1"/>
</dbReference>
<dbReference type="InterPro" id="IPR011009">
    <property type="entry name" value="Kinase-like_dom_sf"/>
</dbReference>
<evidence type="ECO:0000256" key="13">
    <source>
        <dbReference type="RuleBase" id="RU361165"/>
    </source>
</evidence>
<name>A0A6N2L7A0_SALVM</name>
<dbReference type="InterPro" id="IPR000719">
    <property type="entry name" value="Prot_kinase_dom"/>
</dbReference>
<dbReference type="SMART" id="SM00220">
    <property type="entry name" value="S_TKc"/>
    <property type="match status" value="1"/>
</dbReference>
<dbReference type="GO" id="GO:0005524">
    <property type="term" value="F:ATP binding"/>
    <property type="evidence" value="ECO:0007669"/>
    <property type="project" value="UniProtKB-UniRule"/>
</dbReference>
<evidence type="ECO:0000256" key="8">
    <source>
        <dbReference type="ARBA" id="ARBA00022840"/>
    </source>
</evidence>
<dbReference type="FunFam" id="1.10.510.10:FF:000624">
    <property type="entry name" value="Mitogen-activated protein kinase"/>
    <property type="match status" value="2"/>
</dbReference>
<keyword evidence="6 11" id="KW-0547">Nucleotide-binding</keyword>
<comment type="similarity">
    <text evidence="13">Belongs to the protein kinase superfamily. Ser/Thr protein kinase family. MAP kinase subfamily.</text>
</comment>
<dbReference type="EMBL" id="CAADRP010000669">
    <property type="protein sequence ID" value="VFU31217.1"/>
    <property type="molecule type" value="Genomic_DNA"/>
</dbReference>
<evidence type="ECO:0000256" key="11">
    <source>
        <dbReference type="PROSITE-ProRule" id="PRU10141"/>
    </source>
</evidence>
<dbReference type="InterPro" id="IPR003527">
    <property type="entry name" value="MAP_kinase_CS"/>
</dbReference>
<comment type="similarity">
    <text evidence="1">Belongs to the protein kinase superfamily. CMGC Ser/Thr protein kinase family. MAP kinase subfamily.</text>
</comment>
<evidence type="ECO:0000256" key="6">
    <source>
        <dbReference type="ARBA" id="ARBA00022741"/>
    </source>
</evidence>
<dbReference type="PROSITE" id="PS01351">
    <property type="entry name" value="MAPK"/>
    <property type="match status" value="1"/>
</dbReference>
<dbReference type="Gene3D" id="3.30.200.20">
    <property type="entry name" value="Phosphorylase Kinase, domain 1"/>
    <property type="match status" value="1"/>
</dbReference>
<keyword evidence="13" id="KW-0460">Magnesium</keyword>
<evidence type="ECO:0000256" key="4">
    <source>
        <dbReference type="ARBA" id="ARBA00022553"/>
    </source>
</evidence>
<evidence type="ECO:0000256" key="2">
    <source>
        <dbReference type="ARBA" id="ARBA00012411"/>
    </source>
</evidence>
<evidence type="ECO:0000313" key="15">
    <source>
        <dbReference type="EMBL" id="VFU31217.1"/>
    </source>
</evidence>
<evidence type="ECO:0000256" key="10">
    <source>
        <dbReference type="ARBA" id="ARBA00048312"/>
    </source>
</evidence>
<evidence type="ECO:0000256" key="9">
    <source>
        <dbReference type="ARBA" id="ARBA00047592"/>
    </source>
</evidence>
<keyword evidence="5 13" id="KW-0808">Transferase</keyword>
<accession>A0A6N2L7A0</accession>